<dbReference type="OrthoDB" id="9816539at2"/>
<keyword evidence="3" id="KW-1185">Reference proteome</keyword>
<dbReference type="AlphaFoldDB" id="A0A4R8WUR7"/>
<dbReference type="EMBL" id="SOFP01000032">
    <property type="protein sequence ID" value="TFC17413.1"/>
    <property type="molecule type" value="Genomic_DNA"/>
</dbReference>
<evidence type="ECO:0000313" key="3">
    <source>
        <dbReference type="Proteomes" id="UP000298412"/>
    </source>
</evidence>
<evidence type="ECO:0000313" key="2">
    <source>
        <dbReference type="EMBL" id="TFC17413.1"/>
    </source>
</evidence>
<dbReference type="Gene3D" id="3.10.290.30">
    <property type="entry name" value="MM3350-like"/>
    <property type="match status" value="1"/>
</dbReference>
<gene>
    <name evidence="2" type="ORF">E3O19_06480</name>
</gene>
<dbReference type="RefSeq" id="WP_134566307.1">
    <property type="nucleotide sequence ID" value="NZ_SOFP01000032.1"/>
</dbReference>
<dbReference type="InterPro" id="IPR012912">
    <property type="entry name" value="Plasmid_pRiA4b_Orf3-like"/>
</dbReference>
<name>A0A4R8WUR7_9MICO</name>
<dbReference type="InterPro" id="IPR024047">
    <property type="entry name" value="MM3350-like_sf"/>
</dbReference>
<comment type="caution">
    <text evidence="2">The sequence shown here is derived from an EMBL/GenBank/DDBJ whole genome shotgun (WGS) entry which is preliminary data.</text>
</comment>
<dbReference type="PANTHER" id="PTHR41878:SF1">
    <property type="entry name" value="TNPR PROTEIN"/>
    <property type="match status" value="1"/>
</dbReference>
<protein>
    <submittedName>
        <fullName evidence="2">Plasmid pRiA4b ORF-3 family protein</fullName>
    </submittedName>
</protein>
<dbReference type="Pfam" id="PF07929">
    <property type="entry name" value="PRiA4_ORF3"/>
    <property type="match status" value="1"/>
</dbReference>
<dbReference type="PANTHER" id="PTHR41878">
    <property type="entry name" value="LEXA REPRESSOR-RELATED"/>
    <property type="match status" value="1"/>
</dbReference>
<feature type="domain" description="Plasmid pRiA4b Orf3-like" evidence="1">
    <location>
        <begin position="70"/>
        <end position="244"/>
    </location>
</feature>
<organism evidence="2 3">
    <name type="scientific">Cryobacterium algoritolerans</name>
    <dbReference type="NCBI Taxonomy" id="1259184"/>
    <lineage>
        <taxon>Bacteria</taxon>
        <taxon>Bacillati</taxon>
        <taxon>Actinomycetota</taxon>
        <taxon>Actinomycetes</taxon>
        <taxon>Micrococcales</taxon>
        <taxon>Microbacteriaceae</taxon>
        <taxon>Cryobacterium</taxon>
    </lineage>
</organism>
<evidence type="ECO:0000259" key="1">
    <source>
        <dbReference type="Pfam" id="PF07929"/>
    </source>
</evidence>
<accession>A0A4R8WUR7</accession>
<reference evidence="2 3" key="1">
    <citation type="submission" date="2019-03" db="EMBL/GenBank/DDBJ databases">
        <title>Genomics of glacier-inhabiting Cryobacterium strains.</title>
        <authorList>
            <person name="Liu Q."/>
            <person name="Xin Y.-H."/>
        </authorList>
    </citation>
    <scope>NUCLEOTIDE SEQUENCE [LARGE SCALE GENOMIC DNA]</scope>
    <source>
        <strain evidence="2 3">MDT1-3</strain>
    </source>
</reference>
<sequence>MIEYPKAEPSAAESDTVIDLEVARQRFLARAADLEPNQALRGRTDAADARRLRRKKSLPLLTLPEPPVQFRIRVDLVDSTPPIWRRLSLPSSLTLDRLHAVLQAAFGWTNSHLHQFAPSADPHGHEFEGILTPFDMEEGDEGTLESELRLDQFLAKAGDTLRYVYDFGDDWEHTLTLEAVAPVESPETAVPGQTPDPSEAAVRCLDGARLGPPEDVGGIHNYDRLIAVATTPGHPAYREEIGEIAALDLWNFSDEIDLDAINRGLHRAMGAEKALDWLRVHGRDSSPLATLIAGVGEEAQRHLAGYLVAARVSEPVEIGEVEAEKATVVIRAFLRQVGDGIRLTGAGYLPPKAVSALMAELDPERQWFGEANREAQTQPLLALREVVTVLGLVRKYRGVLVPTKRGAQLRESPLGLWNYLAERLPLERSTHGHDVALLLLMLVAAGEAGTSRVVRDSLDLLSAMVGWRFEGRGRYGNGAAVYAASDTANVLDWAGSGTLLQGRSYPGGVGSAGATLLACAALAIEN</sequence>
<dbReference type="SUPFAM" id="SSF159941">
    <property type="entry name" value="MM3350-like"/>
    <property type="match status" value="1"/>
</dbReference>
<proteinExistence type="predicted"/>
<dbReference type="Proteomes" id="UP000298412">
    <property type="component" value="Unassembled WGS sequence"/>
</dbReference>